<reference evidence="1" key="1">
    <citation type="submission" date="2021-06" db="EMBL/GenBank/DDBJ databases">
        <authorList>
            <person name="Kallberg Y."/>
            <person name="Tangrot J."/>
            <person name="Rosling A."/>
        </authorList>
    </citation>
    <scope>NUCLEOTIDE SEQUENCE</scope>
    <source>
        <strain evidence="1">MA461A</strain>
    </source>
</reference>
<feature type="non-terminal residue" evidence="1">
    <location>
        <position position="1"/>
    </location>
</feature>
<accession>A0ACA9S9J4</accession>
<dbReference type="Proteomes" id="UP000789920">
    <property type="component" value="Unassembled WGS sequence"/>
</dbReference>
<sequence length="44" mass="5109">EENKESESDLFKFFGWAKTKACPADLNMIRAFLEWLELTEKGGQ</sequence>
<proteinExistence type="predicted"/>
<keyword evidence="2" id="KW-1185">Reference proteome</keyword>
<name>A0ACA9S9J4_9GLOM</name>
<dbReference type="EMBL" id="CAJVQC010101021">
    <property type="protein sequence ID" value="CAG8831265.1"/>
    <property type="molecule type" value="Genomic_DNA"/>
</dbReference>
<feature type="non-terminal residue" evidence="1">
    <location>
        <position position="44"/>
    </location>
</feature>
<comment type="caution">
    <text evidence="1">The sequence shown here is derived from an EMBL/GenBank/DDBJ whole genome shotgun (WGS) entry which is preliminary data.</text>
</comment>
<organism evidence="1 2">
    <name type="scientific">Racocetra persica</name>
    <dbReference type="NCBI Taxonomy" id="160502"/>
    <lineage>
        <taxon>Eukaryota</taxon>
        <taxon>Fungi</taxon>
        <taxon>Fungi incertae sedis</taxon>
        <taxon>Mucoromycota</taxon>
        <taxon>Glomeromycotina</taxon>
        <taxon>Glomeromycetes</taxon>
        <taxon>Diversisporales</taxon>
        <taxon>Gigasporaceae</taxon>
        <taxon>Racocetra</taxon>
    </lineage>
</organism>
<evidence type="ECO:0000313" key="2">
    <source>
        <dbReference type="Proteomes" id="UP000789920"/>
    </source>
</evidence>
<protein>
    <submittedName>
        <fullName evidence="1">770_t:CDS:1</fullName>
    </submittedName>
</protein>
<gene>
    <name evidence="1" type="ORF">RPERSI_LOCUS28079</name>
</gene>
<evidence type="ECO:0000313" key="1">
    <source>
        <dbReference type="EMBL" id="CAG8831265.1"/>
    </source>
</evidence>